<dbReference type="PANTHER" id="PTHR11452">
    <property type="entry name" value="ALPHA-GALACTOSIDASE/ALPHA-N-ACETYLGALACTOSAMINIDASE"/>
    <property type="match status" value="1"/>
</dbReference>
<dbReference type="GO" id="GO:0009311">
    <property type="term" value="P:oligosaccharide metabolic process"/>
    <property type="evidence" value="ECO:0007669"/>
    <property type="project" value="TreeGrafter"/>
</dbReference>
<dbReference type="PANTHER" id="PTHR11452:SF14">
    <property type="entry name" value="ALPHA-GALACTOSIDASE A"/>
    <property type="match status" value="1"/>
</dbReference>
<dbReference type="InterPro" id="IPR017853">
    <property type="entry name" value="GH"/>
</dbReference>
<feature type="compositionally biased region" description="Low complexity" evidence="5">
    <location>
        <begin position="109"/>
        <end position="123"/>
    </location>
</feature>
<evidence type="ECO:0000313" key="7">
    <source>
        <dbReference type="Proteomes" id="UP000007754"/>
    </source>
</evidence>
<dbReference type="Pfam" id="PF16499">
    <property type="entry name" value="Melibiase_2"/>
    <property type="match status" value="1"/>
</dbReference>
<dbReference type="GO" id="GO:0004557">
    <property type="term" value="F:alpha-galactosidase activity"/>
    <property type="evidence" value="ECO:0007669"/>
    <property type="project" value="TreeGrafter"/>
</dbReference>
<feature type="compositionally biased region" description="Low complexity" evidence="5">
    <location>
        <begin position="306"/>
        <end position="317"/>
    </location>
</feature>
<comment type="similarity">
    <text evidence="1 4">Belongs to the glycosyl hydrolase 27 family.</text>
</comment>
<organism evidence="6 7">
    <name type="scientific">Taeniopygia guttata</name>
    <name type="common">Zebra finch</name>
    <name type="synonym">Poephila guttata</name>
    <dbReference type="NCBI Taxonomy" id="59729"/>
    <lineage>
        <taxon>Eukaryota</taxon>
        <taxon>Metazoa</taxon>
        <taxon>Chordata</taxon>
        <taxon>Craniata</taxon>
        <taxon>Vertebrata</taxon>
        <taxon>Euteleostomi</taxon>
        <taxon>Archelosauria</taxon>
        <taxon>Archosauria</taxon>
        <taxon>Dinosauria</taxon>
        <taxon>Saurischia</taxon>
        <taxon>Theropoda</taxon>
        <taxon>Coelurosauria</taxon>
        <taxon>Aves</taxon>
        <taxon>Neognathae</taxon>
        <taxon>Neoaves</taxon>
        <taxon>Telluraves</taxon>
        <taxon>Australaves</taxon>
        <taxon>Passeriformes</taxon>
        <taxon>Passeroidea</taxon>
        <taxon>Estrildidae</taxon>
        <taxon>Estrildinae</taxon>
        <taxon>Taeniopygia</taxon>
    </lineage>
</organism>
<evidence type="ECO:0000256" key="5">
    <source>
        <dbReference type="SAM" id="MobiDB-lite"/>
    </source>
</evidence>
<feature type="compositionally biased region" description="Low complexity" evidence="5">
    <location>
        <begin position="269"/>
        <end position="291"/>
    </location>
</feature>
<dbReference type="Gene3D" id="3.20.20.70">
    <property type="entry name" value="Aldolase class I"/>
    <property type="match status" value="1"/>
</dbReference>
<protein>
    <recommendedName>
        <fullName evidence="4">Alpha-galactosidase</fullName>
        <ecNumber evidence="4">3.2.1.-</ecNumber>
    </recommendedName>
</protein>
<reference evidence="6" key="3">
    <citation type="submission" date="2025-09" db="UniProtKB">
        <authorList>
            <consortium name="Ensembl"/>
        </authorList>
    </citation>
    <scope>IDENTIFICATION</scope>
</reference>
<feature type="region of interest" description="Disordered" evidence="5">
    <location>
        <begin position="378"/>
        <end position="399"/>
    </location>
</feature>
<feature type="compositionally biased region" description="Basic and acidic residues" evidence="5">
    <location>
        <begin position="131"/>
        <end position="148"/>
    </location>
</feature>
<feature type="compositionally biased region" description="Low complexity" evidence="5">
    <location>
        <begin position="379"/>
        <end position="395"/>
    </location>
</feature>
<name>A0A674GDX1_TAEGU</name>
<feature type="region of interest" description="Disordered" evidence="5">
    <location>
        <begin position="90"/>
        <end position="198"/>
    </location>
</feature>
<dbReference type="InterPro" id="IPR013785">
    <property type="entry name" value="Aldolase_TIM"/>
</dbReference>
<sequence length="652" mass="69163">MESPPCQAERGTDCHVTSRDRDSTSLGSPFLRLITLSVRKLLLLCNLNLPWHSLRFCPVLPLLGAEPGPTSSTLCVGLVERGQTWARAWPQQRAAPGHRHCAGPAGHSAAVRPGAAVPGPAGLAAGGPRDGGPRDGGPRDCGPRDCGPRDCGPGAAPRQRRHRPSEPPWPPSRDTPPDPAGGGPVRAPPPAIGGGGGRCHAAIGSVASAARRPPEDWAAGLSISAAARRWRRHGGRCAGLRWRRPRRRRRWRWTTAWRGHRPWAGCTGSASSAAPTAPPNRAAASGSAAGHGSRGARGSPGGGQPARGSGPRRAALCAPCPPGPGWAAPHSRHSPLSFPVVRAGRAQRAAVRGDGGQDGCRGLEGRRLRVHLHRRLLDGPDAGRAGPAAGGPKAVPRWDPQAGRLRECHGGTADKALPATARVCFPCCPKSSSPALWLPHPRVCLCLHAQVHSKGLKLGIYSDVGSKTCAGFPGSYNHYDLDAQTFASWGVDLLKFDGCNSDSLEQLAEGYRLMSLALNKTGRSIVYSCEWPFYLRPVQQVRSASQGLAWGSRGKKRKTLKIAKQHPCCKQQLAALRSDKEQGCKMEEKTFSFQSPEAFLNHCSAETHSGGFCSMKAQPRWSVPKNPQHPSAPSLQGAKQQTIGNADSQPSR</sequence>
<evidence type="ECO:0000256" key="4">
    <source>
        <dbReference type="RuleBase" id="RU361168"/>
    </source>
</evidence>
<dbReference type="AlphaFoldDB" id="A0A674GDX1"/>
<comment type="subunit">
    <text evidence="4">Homodimer.</text>
</comment>
<feature type="region of interest" description="Disordered" evidence="5">
    <location>
        <begin position="616"/>
        <end position="652"/>
    </location>
</feature>
<dbReference type="GO" id="GO:0005737">
    <property type="term" value="C:cytoplasm"/>
    <property type="evidence" value="ECO:0007669"/>
    <property type="project" value="TreeGrafter"/>
</dbReference>
<dbReference type="InParanoid" id="A0A674GDX1"/>
<feature type="region of interest" description="Disordered" evidence="5">
    <location>
        <begin position="1"/>
        <end position="24"/>
    </location>
</feature>
<feature type="region of interest" description="Disordered" evidence="5">
    <location>
        <begin position="261"/>
        <end position="317"/>
    </location>
</feature>
<feature type="compositionally biased region" description="Pro residues" evidence="5">
    <location>
        <begin position="166"/>
        <end position="179"/>
    </location>
</feature>
<dbReference type="GO" id="GO:0016139">
    <property type="term" value="P:glycoside catabolic process"/>
    <property type="evidence" value="ECO:0007669"/>
    <property type="project" value="TreeGrafter"/>
</dbReference>
<feature type="compositionally biased region" description="Basic and acidic residues" evidence="5">
    <location>
        <begin position="10"/>
        <end position="23"/>
    </location>
</feature>
<proteinExistence type="inferred from homology"/>
<dbReference type="PRINTS" id="PR00740">
    <property type="entry name" value="GLHYDRLASE27"/>
</dbReference>
<accession>A0A674GDX1</accession>
<reference evidence="6" key="2">
    <citation type="submission" date="2025-08" db="UniProtKB">
        <authorList>
            <consortium name="Ensembl"/>
        </authorList>
    </citation>
    <scope>IDENTIFICATION</scope>
</reference>
<keyword evidence="2 4" id="KW-0378">Hydrolase</keyword>
<keyword evidence="7" id="KW-1185">Reference proteome</keyword>
<feature type="compositionally biased region" description="Gly residues" evidence="5">
    <location>
        <begin position="292"/>
        <end position="305"/>
    </location>
</feature>
<dbReference type="Proteomes" id="UP000007754">
    <property type="component" value="Chromosome 4A"/>
</dbReference>
<keyword evidence="4" id="KW-1015">Disulfide bond</keyword>
<evidence type="ECO:0000313" key="6">
    <source>
        <dbReference type="Ensembl" id="ENSTGUP00000020983.1"/>
    </source>
</evidence>
<reference evidence="6 7" key="1">
    <citation type="journal article" date="2010" name="Nature">
        <title>The genome of a songbird.</title>
        <authorList>
            <person name="Warren W.C."/>
            <person name="Clayton D.F."/>
            <person name="Ellegren H."/>
            <person name="Arnold A.P."/>
            <person name="Hillier L.W."/>
            <person name="Kunstner A."/>
            <person name="Searle S."/>
            <person name="White S."/>
            <person name="Vilella A.J."/>
            <person name="Fairley S."/>
            <person name="Heger A."/>
            <person name="Kong L."/>
            <person name="Ponting C.P."/>
            <person name="Jarvis E.D."/>
            <person name="Mello C.V."/>
            <person name="Minx P."/>
            <person name="Lovell P."/>
            <person name="Velho T.A."/>
            <person name="Ferris M."/>
            <person name="Balakrishnan C.N."/>
            <person name="Sinha S."/>
            <person name="Blatti C."/>
            <person name="London S.E."/>
            <person name="Li Y."/>
            <person name="Lin Y.C."/>
            <person name="George J."/>
            <person name="Sweedler J."/>
            <person name="Southey B."/>
            <person name="Gunaratne P."/>
            <person name="Watson M."/>
            <person name="Nam K."/>
            <person name="Backstrom N."/>
            <person name="Smeds L."/>
            <person name="Nabholz B."/>
            <person name="Itoh Y."/>
            <person name="Whitney O."/>
            <person name="Pfenning A.R."/>
            <person name="Howard J."/>
            <person name="Volker M."/>
            <person name="Skinner B.M."/>
            <person name="Griffin D.K."/>
            <person name="Ye L."/>
            <person name="McLaren W.M."/>
            <person name="Flicek P."/>
            <person name="Quesada V."/>
            <person name="Velasco G."/>
            <person name="Lopez-Otin C."/>
            <person name="Puente X.S."/>
            <person name="Olender T."/>
            <person name="Lancet D."/>
            <person name="Smit A.F."/>
            <person name="Hubley R."/>
            <person name="Konkel M.K."/>
            <person name="Walker J.A."/>
            <person name="Batzer M.A."/>
            <person name="Gu W."/>
            <person name="Pollock D.D."/>
            <person name="Chen L."/>
            <person name="Cheng Z."/>
            <person name="Eichler E.E."/>
            <person name="Stapley J."/>
            <person name="Slate J."/>
            <person name="Ekblom R."/>
            <person name="Birkhead T."/>
            <person name="Burke T."/>
            <person name="Burt D."/>
            <person name="Scharff C."/>
            <person name="Adam I."/>
            <person name="Richard H."/>
            <person name="Sultan M."/>
            <person name="Soldatov A."/>
            <person name="Lehrach H."/>
            <person name="Edwards S.V."/>
            <person name="Yang S.P."/>
            <person name="Li X."/>
            <person name="Graves T."/>
            <person name="Fulton L."/>
            <person name="Nelson J."/>
            <person name="Chinwalla A."/>
            <person name="Hou S."/>
            <person name="Mardis E.R."/>
            <person name="Wilson R.K."/>
        </authorList>
    </citation>
    <scope>NUCLEOTIDE SEQUENCE [LARGE SCALE GENOMIC DNA]</scope>
</reference>
<dbReference type="EC" id="3.2.1.-" evidence="4"/>
<dbReference type="Ensembl" id="ENSTGUT00000021479.1">
    <property type="protein sequence ID" value="ENSTGUP00000020983.1"/>
    <property type="gene ID" value="ENSTGUG00000020724.1"/>
</dbReference>
<evidence type="ECO:0000256" key="1">
    <source>
        <dbReference type="ARBA" id="ARBA00009743"/>
    </source>
</evidence>
<feature type="compositionally biased region" description="Polar residues" evidence="5">
    <location>
        <begin position="628"/>
        <end position="652"/>
    </location>
</feature>
<evidence type="ECO:0000256" key="2">
    <source>
        <dbReference type="ARBA" id="ARBA00022801"/>
    </source>
</evidence>
<dbReference type="InterPro" id="IPR002241">
    <property type="entry name" value="Glyco_hydro_27"/>
</dbReference>
<evidence type="ECO:0000256" key="3">
    <source>
        <dbReference type="ARBA" id="ARBA00023295"/>
    </source>
</evidence>
<keyword evidence="3 4" id="KW-0326">Glycosidase</keyword>
<dbReference type="GeneTree" id="ENSGT00390000008751"/>
<dbReference type="SUPFAM" id="SSF51445">
    <property type="entry name" value="(Trans)glycosidases"/>
    <property type="match status" value="1"/>
</dbReference>